<feature type="compositionally biased region" description="Low complexity" evidence="4">
    <location>
        <begin position="1146"/>
        <end position="1157"/>
    </location>
</feature>
<dbReference type="Pfam" id="PF18676">
    <property type="entry name" value="MBG_2"/>
    <property type="match status" value="4"/>
</dbReference>
<gene>
    <name evidence="6" type="ORF">D3870_13655</name>
</gene>
<dbReference type="InterPro" id="IPR041286">
    <property type="entry name" value="MBG_2"/>
</dbReference>
<dbReference type="Pfam" id="PF05860">
    <property type="entry name" value="TPS"/>
    <property type="match status" value="1"/>
</dbReference>
<feature type="compositionally biased region" description="Pro residues" evidence="4">
    <location>
        <begin position="1158"/>
        <end position="1171"/>
    </location>
</feature>
<evidence type="ECO:0000259" key="5">
    <source>
        <dbReference type="SMART" id="SM00912"/>
    </source>
</evidence>
<organism evidence="6 7">
    <name type="scientific">Noviherbaspirillum cavernae</name>
    <dbReference type="NCBI Taxonomy" id="2320862"/>
    <lineage>
        <taxon>Bacteria</taxon>
        <taxon>Pseudomonadati</taxon>
        <taxon>Pseudomonadota</taxon>
        <taxon>Betaproteobacteria</taxon>
        <taxon>Burkholderiales</taxon>
        <taxon>Oxalobacteraceae</taxon>
        <taxon>Noviherbaspirillum</taxon>
    </lineage>
</organism>
<feature type="region of interest" description="Disordered" evidence="4">
    <location>
        <begin position="1"/>
        <end position="23"/>
    </location>
</feature>
<evidence type="ECO:0000256" key="3">
    <source>
        <dbReference type="ARBA" id="ARBA00022729"/>
    </source>
</evidence>
<dbReference type="InterPro" id="IPR011050">
    <property type="entry name" value="Pectin_lyase_fold/virulence"/>
</dbReference>
<feature type="compositionally biased region" description="Gly residues" evidence="4">
    <location>
        <begin position="1"/>
        <end position="10"/>
    </location>
</feature>
<evidence type="ECO:0000313" key="6">
    <source>
        <dbReference type="EMBL" id="RJG06904.1"/>
    </source>
</evidence>
<dbReference type="Gene3D" id="2.160.20.10">
    <property type="entry name" value="Single-stranded right-handed beta-helix, Pectin lyase-like"/>
    <property type="match status" value="1"/>
</dbReference>
<evidence type="ECO:0000256" key="2">
    <source>
        <dbReference type="ARBA" id="ARBA00022525"/>
    </source>
</evidence>
<dbReference type="InterPro" id="IPR012334">
    <property type="entry name" value="Pectin_lyas_fold"/>
</dbReference>
<name>A0A418X374_9BURK</name>
<dbReference type="EMBL" id="QYUN01000002">
    <property type="protein sequence ID" value="RJG06904.1"/>
    <property type="molecule type" value="Genomic_DNA"/>
</dbReference>
<keyword evidence="2" id="KW-0964">Secreted</keyword>
<dbReference type="PANTHER" id="PTHR12338">
    <property type="entry name" value="AUTOTRANSPORTER"/>
    <property type="match status" value="1"/>
</dbReference>
<keyword evidence="7" id="KW-1185">Reference proteome</keyword>
<dbReference type="InterPro" id="IPR037160">
    <property type="entry name" value="DNA_Pol_thumb_sf"/>
</dbReference>
<dbReference type="Gene3D" id="3.30.210.10">
    <property type="entry name" value="DNA polymerase, thumb domain"/>
    <property type="match status" value="4"/>
</dbReference>
<evidence type="ECO:0000313" key="7">
    <source>
        <dbReference type="Proteomes" id="UP000285190"/>
    </source>
</evidence>
<comment type="subcellular location">
    <subcellularLocation>
        <location evidence="1">Secreted</location>
    </subcellularLocation>
</comment>
<evidence type="ECO:0000256" key="4">
    <source>
        <dbReference type="SAM" id="MobiDB-lite"/>
    </source>
</evidence>
<dbReference type="Proteomes" id="UP000285190">
    <property type="component" value="Unassembled WGS sequence"/>
</dbReference>
<evidence type="ECO:0000256" key="1">
    <source>
        <dbReference type="ARBA" id="ARBA00004613"/>
    </source>
</evidence>
<keyword evidence="3" id="KW-0732">Signal</keyword>
<accession>A0A418X374</accession>
<comment type="caution">
    <text evidence="6">The sequence shown here is derived from an EMBL/GenBank/DDBJ whole genome shotgun (WGS) entry which is preliminary data.</text>
</comment>
<dbReference type="NCBIfam" id="TIGR01901">
    <property type="entry name" value="adhes_NPXG"/>
    <property type="match status" value="1"/>
</dbReference>
<dbReference type="GO" id="GO:0005576">
    <property type="term" value="C:extracellular region"/>
    <property type="evidence" value="ECO:0007669"/>
    <property type="project" value="UniProtKB-SubCell"/>
</dbReference>
<sequence length="1224" mass="123563">MGRAGRGIGEGQHRLEAGQRGGNIRAGPRCARLAAGSEIFLKEASMKHHPIRLTVSVRTLPLSVALALCGPVHALPVGGEVTAGSGSVAQSGSTMTVGQGSPYLALDWRSFNIGAGESVRFVQPSASAIAVNRVRGQEASRILGSLDANGKVFLINPSGILFGRGAQVNVGSLVASSLDLTDADIHSGRYRFTGKSSDGAVINQGTLNAADGGSIALLGPQVRNEGTITAQRGQVLLAAGEQITLALAEGSPLGYSIDRGTLAALVGNSGTIRADGGEVTLTAKAADALARAVVNHDGVIEAHTLDNRGGVIRLLGDMQHGEVVVNGKLDASAPQGGDGGFIDTSAAHVKIGDAARVTTAARYGKAGNWLIDPTDYVIAFSGGDITPTALASFLVNGNVTIQTVASGPGNGDIFVNDSVVWSGSTRLTLNAHRHINVNAPIVNSGGGSLVLRADLLGSGIGTIHFNGAGSIALSGGGRADLYYNPVSYASPTDYSSMFGATPYTAWMLVNDVNQLQNVQTNLAGSYALGRDIDATATAGWNSGAGFMPIGTYAANQGFRGAFDGINHVITGLTINRPGTQYIGLFGYVQAGASVSNLQMKDGIIRGFRQVGAVAGRNSGTLRNVSNTGAVTGTGSVGGISGTNVDGGTIDIAWNAGEVRGSNSEIGGLVGFNDSIINRAWNSGNVITTANSVGGIAGYNFDGAAITNVYNTGAISGAQSVGGLVGESEGGLRYGYNTGAVTGTSFVGALGGRVQISGVPRDSYYDTGSSGVPSAGGTGLSSSQMMQQASFNGFDFNSVWRIYDGNTRPMLKAFLTPLTITAGDASKTYDGQAYSGGNGVSYSGFVNGDTVTALNGMMTYGGTSQGAVNAGTYIITPGGYWSTRYDISYGNGALTVNKAPLTVSANDTSMVYNGQTHTGGSGVAYSGFVNGETAAALGGTLNWGGSAQGAVNAGLYTLTPSGLTSNNYAISHVNGSLTITPAPLVVTANNVSKVYDGQIYSGNAGASYTGFVNGETAAALGGTLTWGGSAQGAINAGSYAITPSGLSSNNYTIVYASGTLTINPALLTVAAANASKTHDGQAFSGGNGVVYSGFVNGETQDVLSGTLAYGGSSQGAVNAGSYTIMPTGLASGNYAISFVGGTLTVSPDLSGPTTTTPPTTSPPSLTPLPGVPPLAEAARVRQAELHASLNRHDDSEHGLAVSTTAHGEDFLPLIDGGMRLPAGLN</sequence>
<reference evidence="6 7" key="1">
    <citation type="submission" date="2018-09" db="EMBL/GenBank/DDBJ databases">
        <authorList>
            <person name="Zhu H."/>
        </authorList>
    </citation>
    <scope>NUCLEOTIDE SEQUENCE [LARGE SCALE GENOMIC DNA]</scope>
    <source>
        <strain evidence="6 7">K2R10-39</strain>
    </source>
</reference>
<feature type="region of interest" description="Disordered" evidence="4">
    <location>
        <begin position="1146"/>
        <end position="1171"/>
    </location>
</feature>
<dbReference type="Gene3D" id="2.160.20.110">
    <property type="match status" value="2"/>
</dbReference>
<dbReference type="SUPFAM" id="SSF51126">
    <property type="entry name" value="Pectin lyase-like"/>
    <property type="match status" value="1"/>
</dbReference>
<feature type="domain" description="Filamentous haemagglutinin FhaB/tRNA nuclease CdiA-like TPS" evidence="5">
    <location>
        <begin position="72"/>
        <end position="184"/>
    </location>
</feature>
<proteinExistence type="predicted"/>
<dbReference type="SMART" id="SM00912">
    <property type="entry name" value="Haemagg_act"/>
    <property type="match status" value="1"/>
</dbReference>
<protein>
    <submittedName>
        <fullName evidence="6">Filamentous hemagglutinin N-terminal domain-containing protein</fullName>
    </submittedName>
</protein>
<dbReference type="AlphaFoldDB" id="A0A418X374"/>
<dbReference type="PANTHER" id="PTHR12338:SF8">
    <property type="entry name" value="HEME_HEMOPEXIN-BINDING PROTEIN"/>
    <property type="match status" value="1"/>
</dbReference>
<dbReference type="InterPro" id="IPR050909">
    <property type="entry name" value="Bact_Autotransporter_VF"/>
</dbReference>
<dbReference type="InterPro" id="IPR008638">
    <property type="entry name" value="FhaB/CdiA-like_TPS"/>
</dbReference>